<proteinExistence type="predicted"/>
<sequence>MKTTKRHKFLMSEALLFRSCDKALREMVPLLKSLPLGGCAIEQDSELNTTSSGRLFCYLPMPADVMHGLSIHINGYFGLTDNRRDLKWLTTETYRDYDGKWNELLIKQVISRSYIKLIEYCTDHFNDSMMVYKCLPTIDLSCSKWYELLKPTYHEIANKPVVTCGRPETISIRSNCEQFGRY</sequence>
<accession>A0A813XE32</accession>
<dbReference type="EMBL" id="CAJOBC010001116">
    <property type="protein sequence ID" value="CAF3656729.1"/>
    <property type="molecule type" value="Genomic_DNA"/>
</dbReference>
<evidence type="ECO:0000313" key="2">
    <source>
        <dbReference type="EMBL" id="CAF3656729.1"/>
    </source>
</evidence>
<reference evidence="1" key="1">
    <citation type="submission" date="2021-02" db="EMBL/GenBank/DDBJ databases">
        <authorList>
            <person name="Nowell W R."/>
        </authorList>
    </citation>
    <scope>NUCLEOTIDE SEQUENCE</scope>
</reference>
<dbReference type="PANTHER" id="PTHR46919:SF2">
    <property type="entry name" value="SACSIN"/>
    <property type="match status" value="1"/>
</dbReference>
<dbReference type="Proteomes" id="UP000663829">
    <property type="component" value="Unassembled WGS sequence"/>
</dbReference>
<dbReference type="OrthoDB" id="5982870at2759"/>
<keyword evidence="3" id="KW-1185">Reference proteome</keyword>
<dbReference type="Proteomes" id="UP000681722">
    <property type="component" value="Unassembled WGS sequence"/>
</dbReference>
<protein>
    <submittedName>
        <fullName evidence="1">Uncharacterized protein</fullName>
    </submittedName>
</protein>
<gene>
    <name evidence="1" type="ORF">GPM918_LOCUS7013</name>
    <name evidence="2" type="ORF">SRO942_LOCUS7013</name>
</gene>
<name>A0A813XE32_9BILA</name>
<dbReference type="EMBL" id="CAJNOQ010001116">
    <property type="protein sequence ID" value="CAF0869296.1"/>
    <property type="molecule type" value="Genomic_DNA"/>
</dbReference>
<dbReference type="AlphaFoldDB" id="A0A813XE32"/>
<evidence type="ECO:0000313" key="3">
    <source>
        <dbReference type="Proteomes" id="UP000663829"/>
    </source>
</evidence>
<dbReference type="PANTHER" id="PTHR46919">
    <property type="entry name" value="ZINC FINGER, C3HC4 TYPE (RING FINGER) FAMILY PROTEIN"/>
    <property type="match status" value="1"/>
</dbReference>
<organism evidence="1 3">
    <name type="scientific">Didymodactylos carnosus</name>
    <dbReference type="NCBI Taxonomy" id="1234261"/>
    <lineage>
        <taxon>Eukaryota</taxon>
        <taxon>Metazoa</taxon>
        <taxon>Spiralia</taxon>
        <taxon>Gnathifera</taxon>
        <taxon>Rotifera</taxon>
        <taxon>Eurotatoria</taxon>
        <taxon>Bdelloidea</taxon>
        <taxon>Philodinida</taxon>
        <taxon>Philodinidae</taxon>
        <taxon>Didymodactylos</taxon>
    </lineage>
</organism>
<comment type="caution">
    <text evidence="1">The sequence shown here is derived from an EMBL/GenBank/DDBJ whole genome shotgun (WGS) entry which is preliminary data.</text>
</comment>
<evidence type="ECO:0000313" key="1">
    <source>
        <dbReference type="EMBL" id="CAF0869296.1"/>
    </source>
</evidence>